<dbReference type="Proteomes" id="UP001187192">
    <property type="component" value="Unassembled WGS sequence"/>
</dbReference>
<dbReference type="AlphaFoldDB" id="A0AA88J5D6"/>
<gene>
    <name evidence="2" type="ORF">TIFTF001_032164</name>
</gene>
<evidence type="ECO:0000313" key="3">
    <source>
        <dbReference type="Proteomes" id="UP001187192"/>
    </source>
</evidence>
<organism evidence="2 3">
    <name type="scientific">Ficus carica</name>
    <name type="common">Common fig</name>
    <dbReference type="NCBI Taxonomy" id="3494"/>
    <lineage>
        <taxon>Eukaryota</taxon>
        <taxon>Viridiplantae</taxon>
        <taxon>Streptophyta</taxon>
        <taxon>Embryophyta</taxon>
        <taxon>Tracheophyta</taxon>
        <taxon>Spermatophyta</taxon>
        <taxon>Magnoliopsida</taxon>
        <taxon>eudicotyledons</taxon>
        <taxon>Gunneridae</taxon>
        <taxon>Pentapetalae</taxon>
        <taxon>rosids</taxon>
        <taxon>fabids</taxon>
        <taxon>Rosales</taxon>
        <taxon>Moraceae</taxon>
        <taxon>Ficeae</taxon>
        <taxon>Ficus</taxon>
    </lineage>
</organism>
<keyword evidence="3" id="KW-1185">Reference proteome</keyword>
<reference evidence="2" key="1">
    <citation type="submission" date="2023-07" db="EMBL/GenBank/DDBJ databases">
        <title>draft genome sequence of fig (Ficus carica).</title>
        <authorList>
            <person name="Takahashi T."/>
            <person name="Nishimura K."/>
        </authorList>
    </citation>
    <scope>NUCLEOTIDE SEQUENCE</scope>
</reference>
<protein>
    <submittedName>
        <fullName evidence="2">Uncharacterized protein</fullName>
    </submittedName>
</protein>
<accession>A0AA88J5D6</accession>
<feature type="region of interest" description="Disordered" evidence="1">
    <location>
        <begin position="1"/>
        <end position="25"/>
    </location>
</feature>
<comment type="caution">
    <text evidence="2">The sequence shown here is derived from an EMBL/GenBank/DDBJ whole genome shotgun (WGS) entry which is preliminary data.</text>
</comment>
<dbReference type="EMBL" id="BTGU01000141">
    <property type="protein sequence ID" value="GMN63079.1"/>
    <property type="molecule type" value="Genomic_DNA"/>
</dbReference>
<proteinExistence type="predicted"/>
<feature type="compositionally biased region" description="Acidic residues" evidence="1">
    <location>
        <begin position="186"/>
        <end position="198"/>
    </location>
</feature>
<evidence type="ECO:0000256" key="1">
    <source>
        <dbReference type="SAM" id="MobiDB-lite"/>
    </source>
</evidence>
<sequence length="198" mass="21474">MSSSPPNHLFGAVEPPPFTVNSNPSSSGFGFSTAAPKYKSRGKAKLLDVTRKVATEGRDALEPFHDTGKQEDANSKKLIQERMTTRRTTSIATSKDLGGANNEEYVRAHPPSRLPRPLETNNIGVVAATVSCPTSIRNMYANQMTMQHVISELLPNLIFVPIIPPDNLVPLGRWTNPRPLQADNDVAGDDDEAANLGD</sequence>
<name>A0AA88J5D6_FICCA</name>
<evidence type="ECO:0000313" key="2">
    <source>
        <dbReference type="EMBL" id="GMN63079.1"/>
    </source>
</evidence>
<feature type="region of interest" description="Disordered" evidence="1">
    <location>
        <begin position="179"/>
        <end position="198"/>
    </location>
</feature>
<feature type="region of interest" description="Disordered" evidence="1">
    <location>
        <begin position="94"/>
        <end position="117"/>
    </location>
</feature>